<dbReference type="Pfam" id="PF06114">
    <property type="entry name" value="Peptidase_M78"/>
    <property type="match status" value="1"/>
</dbReference>
<sequence length="170" mass="20481">MKKIKYCTSHLEDWVIKLYLKLKITHPDQINIYTVAQYLQIYIHHKPINSYFEVVGRYRGVNIDCRKSAELHREIFFHELCHILRHAGIQTMMPEAFRELQEWDAQHFVTYAAIPYHMLKYIRFDDPLVLEQMSEMFKVSKKLCLQRLNQLKRRGYFLNGNVPENAFICD</sequence>
<feature type="domain" description="IrrE N-terminal-like" evidence="1">
    <location>
        <begin position="58"/>
        <end position="149"/>
    </location>
</feature>
<comment type="caution">
    <text evidence="2">The sequence shown here is derived from an EMBL/GenBank/DDBJ whole genome shotgun (WGS) entry which is preliminary data.</text>
</comment>
<protein>
    <submittedName>
        <fullName evidence="2">ImmA/IrrE family metallo-endopeptidase</fullName>
    </submittedName>
</protein>
<evidence type="ECO:0000259" key="1">
    <source>
        <dbReference type="Pfam" id="PF06114"/>
    </source>
</evidence>
<dbReference type="InterPro" id="IPR010359">
    <property type="entry name" value="IrrE_HExxH"/>
</dbReference>
<reference evidence="2 3" key="2">
    <citation type="submission" date="2020-03" db="EMBL/GenBank/DDBJ databases">
        <title>Bacillus aquiflavi sp. nov., isolated from yellow water of strong flavor Chinese baijiu in Yibin region of China.</title>
        <authorList>
            <person name="Xie J."/>
        </authorList>
    </citation>
    <scope>NUCLEOTIDE SEQUENCE [LARGE SCALE GENOMIC DNA]</scope>
    <source>
        <strain evidence="2 3">Gsoil 114</strain>
    </source>
</reference>
<dbReference type="RefSeq" id="WP_163173978.1">
    <property type="nucleotide sequence ID" value="NZ_JAAIWK010000017.1"/>
</dbReference>
<dbReference type="AlphaFoldDB" id="A0A6M0P754"/>
<organism evidence="2 3">
    <name type="scientific">Heyndrickxia ginsengihumi</name>
    <dbReference type="NCBI Taxonomy" id="363870"/>
    <lineage>
        <taxon>Bacteria</taxon>
        <taxon>Bacillati</taxon>
        <taxon>Bacillota</taxon>
        <taxon>Bacilli</taxon>
        <taxon>Bacillales</taxon>
        <taxon>Bacillaceae</taxon>
        <taxon>Heyndrickxia</taxon>
    </lineage>
</organism>
<keyword evidence="3" id="KW-1185">Reference proteome</keyword>
<evidence type="ECO:0000313" key="2">
    <source>
        <dbReference type="EMBL" id="NEY20532.1"/>
    </source>
</evidence>
<dbReference type="EMBL" id="JAAIWK010000017">
    <property type="protein sequence ID" value="NEY20532.1"/>
    <property type="molecule type" value="Genomic_DNA"/>
</dbReference>
<evidence type="ECO:0000313" key="3">
    <source>
        <dbReference type="Proteomes" id="UP000476934"/>
    </source>
</evidence>
<gene>
    <name evidence="2" type="ORF">G4D61_11250</name>
</gene>
<reference evidence="2 3" key="1">
    <citation type="submission" date="2020-02" db="EMBL/GenBank/DDBJ databases">
        <authorList>
            <person name="Feng H."/>
        </authorList>
    </citation>
    <scope>NUCLEOTIDE SEQUENCE [LARGE SCALE GENOMIC DNA]</scope>
    <source>
        <strain evidence="2 3">Gsoil 114</strain>
    </source>
</reference>
<accession>A0A6M0P754</accession>
<proteinExistence type="predicted"/>
<name>A0A6M0P754_9BACI</name>
<dbReference type="Proteomes" id="UP000476934">
    <property type="component" value="Unassembled WGS sequence"/>
</dbReference>